<dbReference type="EMBL" id="JAIWYP010000015">
    <property type="protein sequence ID" value="KAH3700151.1"/>
    <property type="molecule type" value="Genomic_DNA"/>
</dbReference>
<keyword evidence="4" id="KW-0472">Membrane</keyword>
<reference evidence="7" key="1">
    <citation type="journal article" date="2019" name="bioRxiv">
        <title>The Genome of the Zebra Mussel, Dreissena polymorpha: A Resource for Invasive Species Research.</title>
        <authorList>
            <person name="McCartney M.A."/>
            <person name="Auch B."/>
            <person name="Kono T."/>
            <person name="Mallez S."/>
            <person name="Zhang Y."/>
            <person name="Obille A."/>
            <person name="Becker A."/>
            <person name="Abrahante J.E."/>
            <person name="Garbe J."/>
            <person name="Badalamenti J.P."/>
            <person name="Herman A."/>
            <person name="Mangelson H."/>
            <person name="Liachko I."/>
            <person name="Sullivan S."/>
            <person name="Sone E.D."/>
            <person name="Koren S."/>
            <person name="Silverstein K.A.T."/>
            <person name="Beckman K.B."/>
            <person name="Gohl D.M."/>
        </authorList>
    </citation>
    <scope>NUCLEOTIDE SEQUENCE</scope>
    <source>
        <strain evidence="7">Duluth1</strain>
        <tissue evidence="7">Whole animal</tissue>
    </source>
</reference>
<keyword evidence="8" id="KW-1185">Reference proteome</keyword>
<gene>
    <name evidence="7" type="ORF">DPMN_075120</name>
</gene>
<comment type="subcellular location">
    <subcellularLocation>
        <location evidence="1">Membrane</location>
    </subcellularLocation>
</comment>
<dbReference type="GO" id="GO:0016020">
    <property type="term" value="C:membrane"/>
    <property type="evidence" value="ECO:0007669"/>
    <property type="project" value="UniProtKB-SubCell"/>
</dbReference>
<evidence type="ECO:0000256" key="3">
    <source>
        <dbReference type="ARBA" id="ARBA00022989"/>
    </source>
</evidence>
<reference evidence="7" key="2">
    <citation type="submission" date="2020-11" db="EMBL/GenBank/DDBJ databases">
        <authorList>
            <person name="McCartney M.A."/>
            <person name="Auch B."/>
            <person name="Kono T."/>
            <person name="Mallez S."/>
            <person name="Becker A."/>
            <person name="Gohl D.M."/>
            <person name="Silverstein K.A.T."/>
            <person name="Koren S."/>
            <person name="Bechman K.B."/>
            <person name="Herman A."/>
            <person name="Abrahante J.E."/>
            <person name="Garbe J."/>
        </authorList>
    </citation>
    <scope>NUCLEOTIDE SEQUENCE</scope>
    <source>
        <strain evidence="7">Duluth1</strain>
        <tissue evidence="7">Whole animal</tissue>
    </source>
</reference>
<dbReference type="Gene3D" id="3.40.50.2300">
    <property type="match status" value="2"/>
</dbReference>
<name>A0A9D3YKH7_DREPO</name>
<sequence>MSLFSMTVGMSHDSTAVAISHNGVIGSDNSSESEAISRMLSPLPDQHRLLQISYASTSASLRKRDLYRDFFRTISADDIQVQVMHEFLVAARWTMLTMIYINDTYGRGCFRELSERLVGCDICVVGSVAIEPKKYNVTMLEDVVRNKVYNINETRNEPPISGIIEFGSYQIVETVFQAIHNLENDNLTAHYNRPSVVLSETGTYFEGKFSNVSKGAFVLSPPRRIISEFQANWNNSHTISEKLKAEVDTNRYFKEMFEILMNCQFSNYCRPMTSKELSKHAAPSVYTHYAIMSALVTAFSVKRVHSTACTVGGACDVFKNADMTKRSAFMLFKTRTSSLIVTFVFTPAWVSEPPAGRAIRGFLRR</sequence>
<evidence type="ECO:0000259" key="6">
    <source>
        <dbReference type="Pfam" id="PF01094"/>
    </source>
</evidence>
<evidence type="ECO:0000256" key="1">
    <source>
        <dbReference type="ARBA" id="ARBA00004370"/>
    </source>
</evidence>
<evidence type="ECO:0000256" key="4">
    <source>
        <dbReference type="ARBA" id="ARBA00023136"/>
    </source>
</evidence>
<keyword evidence="3" id="KW-1133">Transmembrane helix</keyword>
<evidence type="ECO:0000313" key="7">
    <source>
        <dbReference type="EMBL" id="KAH3700151.1"/>
    </source>
</evidence>
<proteinExistence type="predicted"/>
<dbReference type="InterPro" id="IPR028082">
    <property type="entry name" value="Peripla_BP_I"/>
</dbReference>
<dbReference type="InterPro" id="IPR050726">
    <property type="entry name" value="mGluR"/>
</dbReference>
<dbReference type="PANTHER" id="PTHR24060">
    <property type="entry name" value="METABOTROPIC GLUTAMATE RECEPTOR"/>
    <property type="match status" value="1"/>
</dbReference>
<dbReference type="AlphaFoldDB" id="A0A9D3YKH7"/>
<comment type="caution">
    <text evidence="7">The sequence shown here is derived from an EMBL/GenBank/DDBJ whole genome shotgun (WGS) entry which is preliminary data.</text>
</comment>
<protein>
    <recommendedName>
        <fullName evidence="6">Receptor ligand binding region domain-containing protein</fullName>
    </recommendedName>
</protein>
<accession>A0A9D3YKH7</accession>
<dbReference type="InterPro" id="IPR001828">
    <property type="entry name" value="ANF_lig-bd_rcpt"/>
</dbReference>
<keyword evidence="2" id="KW-0812">Transmembrane</keyword>
<organism evidence="7 8">
    <name type="scientific">Dreissena polymorpha</name>
    <name type="common">Zebra mussel</name>
    <name type="synonym">Mytilus polymorpha</name>
    <dbReference type="NCBI Taxonomy" id="45954"/>
    <lineage>
        <taxon>Eukaryota</taxon>
        <taxon>Metazoa</taxon>
        <taxon>Spiralia</taxon>
        <taxon>Lophotrochozoa</taxon>
        <taxon>Mollusca</taxon>
        <taxon>Bivalvia</taxon>
        <taxon>Autobranchia</taxon>
        <taxon>Heteroconchia</taxon>
        <taxon>Euheterodonta</taxon>
        <taxon>Imparidentia</taxon>
        <taxon>Neoheterodontei</taxon>
        <taxon>Myida</taxon>
        <taxon>Dreissenoidea</taxon>
        <taxon>Dreissenidae</taxon>
        <taxon>Dreissena</taxon>
    </lineage>
</organism>
<dbReference type="SUPFAM" id="SSF53822">
    <property type="entry name" value="Periplasmic binding protein-like I"/>
    <property type="match status" value="1"/>
</dbReference>
<dbReference type="Pfam" id="PF01094">
    <property type="entry name" value="ANF_receptor"/>
    <property type="match status" value="1"/>
</dbReference>
<evidence type="ECO:0000256" key="2">
    <source>
        <dbReference type="ARBA" id="ARBA00022692"/>
    </source>
</evidence>
<keyword evidence="5" id="KW-0325">Glycoprotein</keyword>
<evidence type="ECO:0000313" key="8">
    <source>
        <dbReference type="Proteomes" id="UP000828390"/>
    </source>
</evidence>
<feature type="domain" description="Receptor ligand binding region" evidence="6">
    <location>
        <begin position="22"/>
        <end position="306"/>
    </location>
</feature>
<evidence type="ECO:0000256" key="5">
    <source>
        <dbReference type="ARBA" id="ARBA00023180"/>
    </source>
</evidence>
<dbReference type="Proteomes" id="UP000828390">
    <property type="component" value="Unassembled WGS sequence"/>
</dbReference>